<name>A0AA36J0A9_9DINO</name>
<gene>
    <name evidence="1" type="ORF">EVOR1521_LOCUS21024</name>
</gene>
<proteinExistence type="predicted"/>
<dbReference type="Pfam" id="PF13578">
    <property type="entry name" value="Methyltransf_24"/>
    <property type="match status" value="1"/>
</dbReference>
<dbReference type="Proteomes" id="UP001178507">
    <property type="component" value="Unassembled WGS sequence"/>
</dbReference>
<accession>A0AA36J0A9</accession>
<evidence type="ECO:0000313" key="1">
    <source>
        <dbReference type="EMBL" id="CAJ1396896.1"/>
    </source>
</evidence>
<sequence length="345" mass="38926">MDLRLDPSFNFNCTSIFREDLVLLGYLPLTTLCSEHTAVNLAIVSMMFSFCSREDGFCDVPAVGREFRGLKARLVRVLGKVAPRLPAKLGRLAALASRRSWRESRCEEIMEVPRAEIFTHIPVANLFECMRKLKDASFYHWQILLHGAILLRSFPSTVRWTLPRAFFGGHAGEDAEEEARTYRSFALLALLQHLALEKAPLAPLVAVEIGVSWASTSRALLRALPSLHLILVEPEIQAIARTRMLEFQDRVTWVNEMSREAAAKVEDQSVDLVFIDGDHSYEAVIEDIRAWRRKLRVGGVLVGHDFTAPQRGVVRAAAEFALRVNATLGLSPDCWWLFKPKSGWE</sequence>
<comment type="caution">
    <text evidence="1">The sequence shown here is derived from an EMBL/GenBank/DDBJ whole genome shotgun (WGS) entry which is preliminary data.</text>
</comment>
<dbReference type="SUPFAM" id="SSF53335">
    <property type="entry name" value="S-adenosyl-L-methionine-dependent methyltransferases"/>
    <property type="match status" value="1"/>
</dbReference>
<dbReference type="EMBL" id="CAUJNA010003246">
    <property type="protein sequence ID" value="CAJ1396896.1"/>
    <property type="molecule type" value="Genomic_DNA"/>
</dbReference>
<organism evidence="1 2">
    <name type="scientific">Effrenium voratum</name>
    <dbReference type="NCBI Taxonomy" id="2562239"/>
    <lineage>
        <taxon>Eukaryota</taxon>
        <taxon>Sar</taxon>
        <taxon>Alveolata</taxon>
        <taxon>Dinophyceae</taxon>
        <taxon>Suessiales</taxon>
        <taxon>Symbiodiniaceae</taxon>
        <taxon>Effrenium</taxon>
    </lineage>
</organism>
<keyword evidence="2" id="KW-1185">Reference proteome</keyword>
<evidence type="ECO:0000313" key="2">
    <source>
        <dbReference type="Proteomes" id="UP001178507"/>
    </source>
</evidence>
<reference evidence="1" key="1">
    <citation type="submission" date="2023-08" db="EMBL/GenBank/DDBJ databases">
        <authorList>
            <person name="Chen Y."/>
            <person name="Shah S."/>
            <person name="Dougan E. K."/>
            <person name="Thang M."/>
            <person name="Chan C."/>
        </authorList>
    </citation>
    <scope>NUCLEOTIDE SEQUENCE</scope>
</reference>
<dbReference type="Gene3D" id="3.40.50.150">
    <property type="entry name" value="Vaccinia Virus protein VP39"/>
    <property type="match status" value="1"/>
</dbReference>
<dbReference type="InterPro" id="IPR029063">
    <property type="entry name" value="SAM-dependent_MTases_sf"/>
</dbReference>
<evidence type="ECO:0008006" key="3">
    <source>
        <dbReference type="Google" id="ProtNLM"/>
    </source>
</evidence>
<protein>
    <recommendedName>
        <fullName evidence="3">Class I SAM-dependent methyltransferase</fullName>
    </recommendedName>
</protein>
<dbReference type="AlphaFoldDB" id="A0AA36J0A9"/>